<dbReference type="EMBL" id="SLWU01000001">
    <property type="protein sequence ID" value="TCO68636.1"/>
    <property type="molecule type" value="Genomic_DNA"/>
</dbReference>
<evidence type="ECO:0000256" key="1">
    <source>
        <dbReference type="SAM" id="Coils"/>
    </source>
</evidence>
<evidence type="ECO:0000313" key="4">
    <source>
        <dbReference type="Proteomes" id="UP000294886"/>
    </source>
</evidence>
<sequence>MRILGGYGERVITPPFLGIMAGYDKRKSPAKGVHDDLYVKCLVFKKEEEIFVLFSLDVLGVDKKLVDEIKTQVKSLVNIPGEHILVCATHTHSGPSEIFWGKDNFNPEYWNFVVSQCKNSFEEALNDLKESALWYGKKEIYGIGSKRNAYSAERREEGIKCKFFEVRREKDEIAIVNFPCHLTVLDENNLYYSKDLVQGLKLELEENKIKKFVFINGAAGDISTRFYKKESTFEEAERLGRVLGKEILGERPRMKKIEINEPKWAKEIELLLKYKRNFSKEEKERKKAEILQILAQINDKRARRDLESALIVLERPDRDFSKIPEVIKRGEDFLKKIKISLWKMGDIVFVGVPFEIYYDTGLKIEKMVKEKYKKAVVLVLGYCGGYEGYIPPSENFSRISYEVIASPFEEDAEEEMLEALRKELN</sequence>
<accession>A0A4R2KE92</accession>
<evidence type="ECO:0000313" key="3">
    <source>
        <dbReference type="EMBL" id="TCO68636.1"/>
    </source>
</evidence>
<reference evidence="3 4" key="1">
    <citation type="submission" date="2019-03" db="EMBL/GenBank/DDBJ databases">
        <title>Genomic Encyclopedia of Type Strains, Phase IV (KMG-IV): sequencing the most valuable type-strain genomes for metagenomic binning, comparative biology and taxonomic classification.</title>
        <authorList>
            <person name="Goeker M."/>
        </authorList>
    </citation>
    <scope>NUCLEOTIDE SEQUENCE [LARGE SCALE GENOMIC DNA]</scope>
    <source>
        <strain evidence="3 4">DSM 13054</strain>
    </source>
</reference>
<evidence type="ECO:0000259" key="2">
    <source>
        <dbReference type="Pfam" id="PF04734"/>
    </source>
</evidence>
<dbReference type="Proteomes" id="UP000294886">
    <property type="component" value="Unassembled WGS sequence"/>
</dbReference>
<dbReference type="AlphaFoldDB" id="A0A4R2KE92"/>
<name>A0A4R2KE92_9THEO</name>
<dbReference type="InterPro" id="IPR031329">
    <property type="entry name" value="NEUT/ALK_ceramidase_N"/>
</dbReference>
<feature type="domain" description="Neutral/alkaline non-lysosomal ceramidase N-terminal" evidence="2">
    <location>
        <begin position="6"/>
        <end position="195"/>
    </location>
</feature>
<gene>
    <name evidence="3" type="ORF">EV203_101106</name>
</gene>
<organism evidence="3 4">
    <name type="scientific">Caldanaerobacter subterraneus</name>
    <dbReference type="NCBI Taxonomy" id="911092"/>
    <lineage>
        <taxon>Bacteria</taxon>
        <taxon>Bacillati</taxon>
        <taxon>Bacillota</taxon>
        <taxon>Clostridia</taxon>
        <taxon>Thermoanaerobacterales</taxon>
        <taxon>Thermoanaerobacteraceae</taxon>
        <taxon>Caldanaerobacter</taxon>
    </lineage>
</organism>
<keyword evidence="1" id="KW-0175">Coiled coil</keyword>
<dbReference type="Pfam" id="PF04734">
    <property type="entry name" value="Ceramidase_alk"/>
    <property type="match status" value="1"/>
</dbReference>
<comment type="caution">
    <text evidence="3">The sequence shown here is derived from an EMBL/GenBank/DDBJ whole genome shotgun (WGS) entry which is preliminary data.</text>
</comment>
<proteinExistence type="predicted"/>
<dbReference type="RefSeq" id="WP_132038837.1">
    <property type="nucleotide sequence ID" value="NZ_SLWU01000001.1"/>
</dbReference>
<protein>
    <submittedName>
        <fullName evidence="3">Neutral/alkaline ceramidase-like enzyme</fullName>
    </submittedName>
</protein>
<feature type="coiled-coil region" evidence="1">
    <location>
        <begin position="271"/>
        <end position="300"/>
    </location>
</feature>